<protein>
    <submittedName>
        <fullName evidence="3">Uncharacterized protein</fullName>
    </submittedName>
</protein>
<dbReference type="EMBL" id="JAENHP010000001">
    <property type="protein sequence ID" value="MBM2615012.1"/>
    <property type="molecule type" value="Genomic_DNA"/>
</dbReference>
<keyword evidence="2" id="KW-1133">Transmembrane helix</keyword>
<evidence type="ECO:0000256" key="1">
    <source>
        <dbReference type="SAM" id="MobiDB-lite"/>
    </source>
</evidence>
<feature type="transmembrane region" description="Helical" evidence="2">
    <location>
        <begin position="181"/>
        <end position="199"/>
    </location>
</feature>
<feature type="compositionally biased region" description="Basic and acidic residues" evidence="1">
    <location>
        <begin position="56"/>
        <end position="67"/>
    </location>
</feature>
<gene>
    <name evidence="3" type="ORF">JIG36_05495</name>
</gene>
<reference evidence="3 4" key="1">
    <citation type="submission" date="2021-01" db="EMBL/GenBank/DDBJ databases">
        <title>Actinoplanes sp. nov. LDG1-06 isolated from lichen.</title>
        <authorList>
            <person name="Saeng-In P."/>
            <person name="Phongsopitanun W."/>
            <person name="Kanchanasin P."/>
            <person name="Yuki M."/>
            <person name="Kudo T."/>
            <person name="Ohkuma M."/>
            <person name="Tanasupawat S."/>
        </authorList>
    </citation>
    <scope>NUCLEOTIDE SEQUENCE [LARGE SCALE GENOMIC DNA]</scope>
    <source>
        <strain evidence="3 4">LDG1-06</strain>
    </source>
</reference>
<comment type="caution">
    <text evidence="3">The sequence shown here is derived from an EMBL/GenBank/DDBJ whole genome shotgun (WGS) entry which is preliminary data.</text>
</comment>
<name>A0ABS2A596_9ACTN</name>
<keyword evidence="2" id="KW-0472">Membrane</keyword>
<organism evidence="3 4">
    <name type="scientific">Paractinoplanes ovalisporus</name>
    <dbReference type="NCBI Taxonomy" id="2810368"/>
    <lineage>
        <taxon>Bacteria</taxon>
        <taxon>Bacillati</taxon>
        <taxon>Actinomycetota</taxon>
        <taxon>Actinomycetes</taxon>
        <taxon>Micromonosporales</taxon>
        <taxon>Micromonosporaceae</taxon>
        <taxon>Paractinoplanes</taxon>
    </lineage>
</organism>
<proteinExistence type="predicted"/>
<feature type="transmembrane region" description="Helical" evidence="2">
    <location>
        <begin position="211"/>
        <end position="229"/>
    </location>
</feature>
<feature type="transmembrane region" description="Helical" evidence="2">
    <location>
        <begin position="143"/>
        <end position="160"/>
    </location>
</feature>
<sequence length="271" mass="28973">MIAALTAGDCSLHVLAAFCAHYAADGMQHLAKSELPGPALLNIAAGLRAAQVGRDVTTDNDPREHGAHAHWRRPSVELSPQSTEPVRVSAFMALADEAPALIESITRMVAGLALVVLGIGTLLSGGLQWLYSGEIGADFVPRQADAVVAVLLLVPGLLLARLDLPSTKSVLGQLHKFQRTLAAASVVVTTALAIVVGTVRDAREMTRMFQLALVVLIAILICCLCEFAARRSHRASSVPRSVRVPRWLRDARRAPARTVEPDDFFDARGEV</sequence>
<keyword evidence="2" id="KW-0812">Transmembrane</keyword>
<evidence type="ECO:0000313" key="3">
    <source>
        <dbReference type="EMBL" id="MBM2615012.1"/>
    </source>
</evidence>
<dbReference type="Proteomes" id="UP000632138">
    <property type="component" value="Unassembled WGS sequence"/>
</dbReference>
<accession>A0ABS2A596</accession>
<dbReference type="RefSeq" id="WP_203374853.1">
    <property type="nucleotide sequence ID" value="NZ_JAENHP010000001.1"/>
</dbReference>
<keyword evidence="4" id="KW-1185">Reference proteome</keyword>
<evidence type="ECO:0000256" key="2">
    <source>
        <dbReference type="SAM" id="Phobius"/>
    </source>
</evidence>
<evidence type="ECO:0000313" key="4">
    <source>
        <dbReference type="Proteomes" id="UP000632138"/>
    </source>
</evidence>
<feature type="region of interest" description="Disordered" evidence="1">
    <location>
        <begin position="56"/>
        <end position="78"/>
    </location>
</feature>
<feature type="transmembrane region" description="Helical" evidence="2">
    <location>
        <begin position="109"/>
        <end position="131"/>
    </location>
</feature>